<dbReference type="Gene3D" id="3.40.50.300">
    <property type="entry name" value="P-loop containing nucleotide triphosphate hydrolases"/>
    <property type="match status" value="1"/>
</dbReference>
<evidence type="ECO:0000313" key="9">
    <source>
        <dbReference type="Proteomes" id="UP001519363"/>
    </source>
</evidence>
<dbReference type="InterPro" id="IPR036388">
    <property type="entry name" value="WH-like_DNA-bd_sf"/>
</dbReference>
<dbReference type="GO" id="GO:0003677">
    <property type="term" value="F:DNA binding"/>
    <property type="evidence" value="ECO:0007669"/>
    <property type="project" value="UniProtKB-KW"/>
</dbReference>
<proteinExistence type="inferred from homology"/>
<dbReference type="Proteomes" id="UP001519363">
    <property type="component" value="Unassembled WGS sequence"/>
</dbReference>
<name>A0ABS5AA80_9PSEU</name>
<dbReference type="CDD" id="cd00383">
    <property type="entry name" value="trans_reg_C"/>
    <property type="match status" value="1"/>
</dbReference>
<keyword evidence="9" id="KW-1185">Reference proteome</keyword>
<dbReference type="InterPro" id="IPR016032">
    <property type="entry name" value="Sig_transdc_resp-reg_C-effctor"/>
</dbReference>
<dbReference type="InterPro" id="IPR001867">
    <property type="entry name" value="OmpR/PhoB-type_DNA-bd"/>
</dbReference>
<gene>
    <name evidence="8" type="ORF">JOF53_002365</name>
</gene>
<dbReference type="InterPro" id="IPR011990">
    <property type="entry name" value="TPR-like_helical_dom_sf"/>
</dbReference>
<feature type="region of interest" description="Disordered" evidence="6">
    <location>
        <begin position="252"/>
        <end position="271"/>
    </location>
</feature>
<evidence type="ECO:0000259" key="7">
    <source>
        <dbReference type="PROSITE" id="PS51755"/>
    </source>
</evidence>
<keyword evidence="3 5" id="KW-0238">DNA-binding</keyword>
<accession>A0ABS5AA80</accession>
<dbReference type="Pfam" id="PF05729">
    <property type="entry name" value="NACHT"/>
    <property type="match status" value="1"/>
</dbReference>
<organism evidence="8 9">
    <name type="scientific">Crossiella equi</name>
    <dbReference type="NCBI Taxonomy" id="130796"/>
    <lineage>
        <taxon>Bacteria</taxon>
        <taxon>Bacillati</taxon>
        <taxon>Actinomycetota</taxon>
        <taxon>Actinomycetes</taxon>
        <taxon>Pseudonocardiales</taxon>
        <taxon>Pseudonocardiaceae</taxon>
        <taxon>Crossiella</taxon>
    </lineage>
</organism>
<dbReference type="RefSeq" id="WP_158103299.1">
    <property type="nucleotide sequence ID" value="NZ_JAGIOO010000001.1"/>
</dbReference>
<dbReference type="CDD" id="cd15831">
    <property type="entry name" value="BTAD"/>
    <property type="match status" value="1"/>
</dbReference>
<protein>
    <submittedName>
        <fullName evidence="8">DNA-binding SARP family transcriptional activator</fullName>
    </submittedName>
</protein>
<feature type="domain" description="OmpR/PhoB-type" evidence="7">
    <location>
        <begin position="1"/>
        <end position="101"/>
    </location>
</feature>
<dbReference type="SUPFAM" id="SSF46894">
    <property type="entry name" value="C-terminal effector domain of the bipartite response regulators"/>
    <property type="match status" value="1"/>
</dbReference>
<dbReference type="SUPFAM" id="SSF48452">
    <property type="entry name" value="TPR-like"/>
    <property type="match status" value="1"/>
</dbReference>
<dbReference type="InterPro" id="IPR007111">
    <property type="entry name" value="NACHT_NTPase"/>
</dbReference>
<evidence type="ECO:0000256" key="2">
    <source>
        <dbReference type="ARBA" id="ARBA00023015"/>
    </source>
</evidence>
<dbReference type="PRINTS" id="PR00364">
    <property type="entry name" value="DISEASERSIST"/>
</dbReference>
<dbReference type="InterPro" id="IPR005158">
    <property type="entry name" value="BTAD"/>
</dbReference>
<evidence type="ECO:0000256" key="4">
    <source>
        <dbReference type="ARBA" id="ARBA00023163"/>
    </source>
</evidence>
<dbReference type="Gene3D" id="1.10.10.10">
    <property type="entry name" value="Winged helix-like DNA-binding domain superfamily/Winged helix DNA-binding domain"/>
    <property type="match status" value="1"/>
</dbReference>
<comment type="caution">
    <text evidence="8">The sequence shown here is derived from an EMBL/GenBank/DDBJ whole genome shotgun (WGS) entry which is preliminary data.</text>
</comment>
<evidence type="ECO:0000256" key="6">
    <source>
        <dbReference type="SAM" id="MobiDB-lite"/>
    </source>
</evidence>
<sequence>MEAAIRVRLLGQVTATGRSGDLELGPPRQRALFAVLAARTGQAVSREELIEAVWGASPPATVESSVYTYVARLRRSLEPRRALRAPAELLVGDTAGYSLQLPSDRVDTHVFQDRLDRVRQLAVRGAVRLALSESDGVRALWGGTPFGGTPGPFAEEERRRLEELWFGAQEQRAEMLLEVDRPTEVLGELAELVRRHPLRERPRLLRMLAFHRCGRRADALAEFREAREALIRELGIEPSVELQRCHQQILRSGPGQAGGGRPAPAQLPREVPPFTGRARELARLRALGTEPGAVLLLDGPAGVGKTALALRLAHELAESYPDGQLFLDLEGYAADARPLTAAEALGHLLAGLGGSQPAETSPGRLLAQFRSAVAGRRLLLVLDNAASAHQVRPLLPGSPTCLVLVTSRNRMPGLAARDGARRLTVPPMSEAEAEALLADLVSPPLPPERARRLAQACDHLPVALRLAAELLEEGTHALPDLLAAPTLLHHLAAPDDACTSIRTLLSWTYRTLPEEAAALFRVLGHHPARELALTAAAAMADTDLDRTSALADLLCTVHLAERPCPGRLRLSGLTQAYARDLSGTQDPPGHHQVVLGRLVRHHLHAGPGEHAVALAVCERAERAGLPELARRLRARLAERAREPVVAPFTPFPGTAPAPTDPR</sequence>
<evidence type="ECO:0000313" key="8">
    <source>
        <dbReference type="EMBL" id="MBP2473493.1"/>
    </source>
</evidence>
<dbReference type="SMART" id="SM00862">
    <property type="entry name" value="Trans_reg_C"/>
    <property type="match status" value="1"/>
</dbReference>
<dbReference type="EMBL" id="JAGIOO010000001">
    <property type="protein sequence ID" value="MBP2473493.1"/>
    <property type="molecule type" value="Genomic_DNA"/>
</dbReference>
<comment type="similarity">
    <text evidence="1">Belongs to the AfsR/DnrI/RedD regulatory family.</text>
</comment>
<feature type="DNA-binding region" description="OmpR/PhoB-type" evidence="5">
    <location>
        <begin position="1"/>
        <end position="101"/>
    </location>
</feature>
<dbReference type="SUPFAM" id="SSF52540">
    <property type="entry name" value="P-loop containing nucleoside triphosphate hydrolases"/>
    <property type="match status" value="1"/>
</dbReference>
<reference evidence="8 9" key="1">
    <citation type="submission" date="2021-03" db="EMBL/GenBank/DDBJ databases">
        <title>Sequencing the genomes of 1000 actinobacteria strains.</title>
        <authorList>
            <person name="Klenk H.-P."/>
        </authorList>
    </citation>
    <scope>NUCLEOTIDE SEQUENCE [LARGE SCALE GENOMIC DNA]</scope>
    <source>
        <strain evidence="8 9">DSM 44580</strain>
    </source>
</reference>
<evidence type="ECO:0000256" key="1">
    <source>
        <dbReference type="ARBA" id="ARBA00005820"/>
    </source>
</evidence>
<dbReference type="InterPro" id="IPR027417">
    <property type="entry name" value="P-loop_NTPase"/>
</dbReference>
<keyword evidence="2" id="KW-0805">Transcription regulation</keyword>
<dbReference type="SMART" id="SM00382">
    <property type="entry name" value="AAA"/>
    <property type="match status" value="1"/>
</dbReference>
<dbReference type="PANTHER" id="PTHR35807">
    <property type="entry name" value="TRANSCRIPTIONAL REGULATOR REDD-RELATED"/>
    <property type="match status" value="1"/>
</dbReference>
<dbReference type="Gene3D" id="1.25.40.10">
    <property type="entry name" value="Tetratricopeptide repeat domain"/>
    <property type="match status" value="1"/>
</dbReference>
<dbReference type="Pfam" id="PF03704">
    <property type="entry name" value="BTAD"/>
    <property type="match status" value="1"/>
</dbReference>
<dbReference type="InterPro" id="IPR003593">
    <property type="entry name" value="AAA+_ATPase"/>
</dbReference>
<evidence type="ECO:0000256" key="5">
    <source>
        <dbReference type="PROSITE-ProRule" id="PRU01091"/>
    </source>
</evidence>
<dbReference type="PANTHER" id="PTHR35807:SF1">
    <property type="entry name" value="TRANSCRIPTIONAL REGULATOR REDD"/>
    <property type="match status" value="1"/>
</dbReference>
<evidence type="ECO:0000256" key="3">
    <source>
        <dbReference type="ARBA" id="ARBA00023125"/>
    </source>
</evidence>
<keyword evidence="4" id="KW-0804">Transcription</keyword>
<dbReference type="SMART" id="SM01043">
    <property type="entry name" value="BTAD"/>
    <property type="match status" value="1"/>
</dbReference>
<dbReference type="InterPro" id="IPR051677">
    <property type="entry name" value="AfsR-DnrI-RedD_regulator"/>
</dbReference>
<dbReference type="PROSITE" id="PS51755">
    <property type="entry name" value="OMPR_PHOB"/>
    <property type="match status" value="1"/>
</dbReference>
<dbReference type="Pfam" id="PF00486">
    <property type="entry name" value="Trans_reg_C"/>
    <property type="match status" value="1"/>
</dbReference>